<organism evidence="3 4">
    <name type="scientific">Echinicola strongylocentroti</name>
    <dbReference type="NCBI Taxonomy" id="1795355"/>
    <lineage>
        <taxon>Bacteria</taxon>
        <taxon>Pseudomonadati</taxon>
        <taxon>Bacteroidota</taxon>
        <taxon>Cytophagia</taxon>
        <taxon>Cytophagales</taxon>
        <taxon>Cyclobacteriaceae</taxon>
        <taxon>Echinicola</taxon>
    </lineage>
</organism>
<proteinExistence type="predicted"/>
<dbReference type="Proteomes" id="UP000248688">
    <property type="component" value="Chromosome"/>
</dbReference>
<reference evidence="3 4" key="1">
    <citation type="submission" date="2018-06" db="EMBL/GenBank/DDBJ databases">
        <title>Echinicola strongylocentroti sp. nov., isolated from a sea urchin Strongylocentrotus intermedius.</title>
        <authorList>
            <person name="Bae S.S."/>
        </authorList>
    </citation>
    <scope>NUCLEOTIDE SEQUENCE [LARGE SCALE GENOMIC DNA]</scope>
    <source>
        <strain evidence="3 4">MEBiC08714</strain>
    </source>
</reference>
<sequence>MRNFIGANRYLTTSLQLLTLFFFHFYISNTVDAQSLQHPVIWATMDERDSILELIDQNSWAQELLNDVHEIVDDKVKDHRASPSKILNQIPTIAEDSNIPELEVKTVHQHADILGDAAYAGLLYYLTEEDQYAQFAADILWFYAEELAPRDPQNTSICGNSFYDPRTSYAKFAIAYDFIYNYVKKPAINVYSARRKAKVDYDHATMQKAMLNMVGNTLQEYGHPDTHGRFVSNHPILTGPGALFGILCVEDDAKRDRLFNVLWEEGTAHQNSFKNTLLPMFGNQGIWPESLSYSFMPNITMMLNIIDRVKPEMDVINDQLHILDGNFLFDNLRMPDHRFVTYGDSHRDSDGTSKLYQYTLNLAQRRGLSEYEQKAKVALRQDYDASGGYHPHAGTGTFDNYSAFTQLLWGSPIPEEIEGEIDFHKPTVIVEHAGVALQRNYVEKNNELYGLCGIIGGAHYVHSHVTGITMELYGAGYAMAPNAGLPPSVAQRRIPLHEHYFRLYAGNNTVIVNGSSHGRDKGSWKRKANVWQNTVVNIAAEPAHLADPKNEHFSFATQYLQDEVNNAEQQRTLSTIRTSPTTGYYFDMFRSKSLDENKFHDYIYHNLGDQTTIVADKRGKLKLSPTGKYDNDIGDQVHSPGWRFFENEHTTDAIKDAVNIRYDIKKDKRYMHQFVPGGVEREFTKALAPPSRDVRNGYKEKKTQVVAIRQKGEAWDRPYVVIHEPSIHKKSSIQSVEHLYTGEKIVGAKVTSQVDGRKIEDYIICHDDENQVFELPAIDLRFEGRFAVARITSYEGRSAVELYVGEGKQLEVGDQIAQ</sequence>
<dbReference type="Gene3D" id="2.70.98.70">
    <property type="match status" value="1"/>
</dbReference>
<name>A0A2Z4IDC5_9BACT</name>
<evidence type="ECO:0000259" key="2">
    <source>
        <dbReference type="Pfam" id="PF26377"/>
    </source>
</evidence>
<evidence type="ECO:0008006" key="5">
    <source>
        <dbReference type="Google" id="ProtNLM"/>
    </source>
</evidence>
<dbReference type="Gene3D" id="1.50.10.100">
    <property type="entry name" value="Chondroitin AC/alginate lyase"/>
    <property type="match status" value="1"/>
</dbReference>
<dbReference type="OrthoDB" id="8732671at2"/>
<protein>
    <recommendedName>
        <fullName evidence="5">Heparinase</fullName>
    </recommendedName>
</protein>
<dbReference type="InterPro" id="IPR058848">
    <property type="entry name" value="Ulvan_lyase_C"/>
</dbReference>
<evidence type="ECO:0000259" key="1">
    <source>
        <dbReference type="Pfam" id="PF26374"/>
    </source>
</evidence>
<dbReference type="EMBL" id="CP030041">
    <property type="protein sequence ID" value="AWW28859.1"/>
    <property type="molecule type" value="Genomic_DNA"/>
</dbReference>
<keyword evidence="4" id="KW-1185">Reference proteome</keyword>
<evidence type="ECO:0000313" key="3">
    <source>
        <dbReference type="EMBL" id="AWW28859.1"/>
    </source>
</evidence>
<dbReference type="KEGG" id="est:DN752_01220"/>
<dbReference type="Pfam" id="PF26377">
    <property type="entry name" value="Ulvan_lyase_2nd"/>
    <property type="match status" value="1"/>
</dbReference>
<accession>A0A2Z4IDC5</accession>
<dbReference type="InterPro" id="IPR008929">
    <property type="entry name" value="Chondroitin_lyas"/>
</dbReference>
<feature type="domain" description="Endo-acting ulvan lyase C-terminal" evidence="1">
    <location>
        <begin position="733"/>
        <end position="815"/>
    </location>
</feature>
<feature type="domain" description="Endo-acting ulvan lyase 2nd" evidence="2">
    <location>
        <begin position="283"/>
        <end position="423"/>
    </location>
</feature>
<dbReference type="Pfam" id="PF26374">
    <property type="entry name" value="Ulvan_lyaseC"/>
    <property type="match status" value="1"/>
</dbReference>
<dbReference type="AlphaFoldDB" id="A0A2Z4IDC5"/>
<dbReference type="InterPro" id="IPR058849">
    <property type="entry name" value="Ulvan_lyase_2nd"/>
</dbReference>
<dbReference type="SUPFAM" id="SSF48230">
    <property type="entry name" value="Chondroitin AC/alginate lyase"/>
    <property type="match status" value="1"/>
</dbReference>
<evidence type="ECO:0000313" key="4">
    <source>
        <dbReference type="Proteomes" id="UP000248688"/>
    </source>
</evidence>
<gene>
    <name evidence="3" type="ORF">DN752_01220</name>
</gene>